<dbReference type="InterPro" id="IPR007298">
    <property type="entry name" value="Cu-R_lipoprotein_NlpE"/>
</dbReference>
<dbReference type="Gene3D" id="2.40.128.640">
    <property type="match status" value="1"/>
</dbReference>
<dbReference type="Pfam" id="PF04170">
    <property type="entry name" value="NlpE"/>
    <property type="match status" value="1"/>
</dbReference>
<dbReference type="AlphaFoldDB" id="A0A0H3ZTW7"/>
<dbReference type="EMBL" id="KP795522">
    <property type="protein sequence ID" value="AKN37011.1"/>
    <property type="molecule type" value="Genomic_DNA"/>
</dbReference>
<protein>
    <submittedName>
        <fullName evidence="1">Lipoprotein</fullName>
    </submittedName>
</protein>
<sequence>MKKCLLILSFTATVLTGCKYEFVKPPPQKYKPTVQEETVITEPKLETEVMIDNTHNAQNSLDWNGTYRGIVPCADCDGLEINVTLNTNGSYSLDQAYLGKGEERHYSEGSFNWDKSGRVITLNDEKESNQYFVAENELIKLDSNGQHMTDDVGNQYKLLKK</sequence>
<reference evidence="1" key="1">
    <citation type="journal article" date="2015" name="MBio">
        <title>Eco-Evolutionary Dynamics of Episomes among Ecologically Cohesive Bacterial Populations.</title>
        <authorList>
            <person name="Xue H."/>
            <person name="Cordero O.X."/>
            <person name="Camas F.M."/>
            <person name="Trimble W."/>
            <person name="Meyer F."/>
            <person name="Guglielmini J."/>
            <person name="Rocha E.P."/>
            <person name="Polz M.F."/>
        </authorList>
    </citation>
    <scope>NUCLEOTIDE SEQUENCE</scope>
    <source>
        <strain evidence="1">FF_61</strain>
    </source>
</reference>
<evidence type="ECO:0000313" key="1">
    <source>
        <dbReference type="EMBL" id="AKN37011.1"/>
    </source>
</evidence>
<organism evidence="1">
    <name type="scientific">Vibrio cyclitrophicus</name>
    <dbReference type="NCBI Taxonomy" id="47951"/>
    <lineage>
        <taxon>Bacteria</taxon>
        <taxon>Pseudomonadati</taxon>
        <taxon>Pseudomonadota</taxon>
        <taxon>Gammaproteobacteria</taxon>
        <taxon>Vibrionales</taxon>
        <taxon>Vibrionaceae</taxon>
        <taxon>Vibrio</taxon>
    </lineage>
</organism>
<keyword evidence="1" id="KW-0449">Lipoprotein</keyword>
<proteinExistence type="predicted"/>
<dbReference type="PROSITE" id="PS51257">
    <property type="entry name" value="PROKAR_LIPOPROTEIN"/>
    <property type="match status" value="1"/>
</dbReference>
<name>A0A0H3ZTW7_9VIBR</name>
<accession>A0A0H3ZTW7</accession>